<name>A0AB40CAF8_DIOCR</name>
<evidence type="ECO:0000313" key="3">
    <source>
        <dbReference type="Proteomes" id="UP001515500"/>
    </source>
</evidence>
<reference evidence="4" key="1">
    <citation type="submission" date="2025-08" db="UniProtKB">
        <authorList>
            <consortium name="RefSeq"/>
        </authorList>
    </citation>
    <scope>IDENTIFICATION</scope>
</reference>
<gene>
    <name evidence="4" type="primary">LOC120273231</name>
</gene>
<organism evidence="3 4">
    <name type="scientific">Dioscorea cayennensis subsp. rotundata</name>
    <name type="common">White Guinea yam</name>
    <name type="synonym">Dioscorea rotundata</name>
    <dbReference type="NCBI Taxonomy" id="55577"/>
    <lineage>
        <taxon>Eukaryota</taxon>
        <taxon>Viridiplantae</taxon>
        <taxon>Streptophyta</taxon>
        <taxon>Embryophyta</taxon>
        <taxon>Tracheophyta</taxon>
        <taxon>Spermatophyta</taxon>
        <taxon>Magnoliopsida</taxon>
        <taxon>Liliopsida</taxon>
        <taxon>Dioscoreales</taxon>
        <taxon>Dioscoreaceae</taxon>
        <taxon>Dioscorea</taxon>
    </lineage>
</organism>
<feature type="compositionally biased region" description="Polar residues" evidence="1">
    <location>
        <begin position="512"/>
        <end position="522"/>
    </location>
</feature>
<dbReference type="InterPro" id="IPR018289">
    <property type="entry name" value="MULE_transposase_dom"/>
</dbReference>
<protein>
    <submittedName>
        <fullName evidence="4">Uncharacterized protein LOC120273231</fullName>
    </submittedName>
</protein>
<feature type="compositionally biased region" description="Basic residues" evidence="1">
    <location>
        <begin position="407"/>
        <end position="416"/>
    </location>
</feature>
<dbReference type="RefSeq" id="XP_039135796.1">
    <property type="nucleotide sequence ID" value="XM_039279862.1"/>
</dbReference>
<dbReference type="GeneID" id="120273231"/>
<dbReference type="Proteomes" id="UP001515500">
    <property type="component" value="Chromosome 12"/>
</dbReference>
<accession>A0AB40CAF8</accession>
<dbReference type="PANTHER" id="PTHR31973">
    <property type="entry name" value="POLYPROTEIN, PUTATIVE-RELATED"/>
    <property type="match status" value="1"/>
</dbReference>
<dbReference type="AlphaFoldDB" id="A0AB40CAF8"/>
<feature type="compositionally biased region" description="Basic and acidic residues" evidence="1">
    <location>
        <begin position="533"/>
        <end position="544"/>
    </location>
</feature>
<evidence type="ECO:0000259" key="2">
    <source>
        <dbReference type="Pfam" id="PF10551"/>
    </source>
</evidence>
<feature type="region of interest" description="Disordered" evidence="1">
    <location>
        <begin position="512"/>
        <end position="548"/>
    </location>
</feature>
<proteinExistence type="predicted"/>
<sequence>MVTRPKARVQIKSGVLEHECARDHHNRHVSAEWIAKNYLEQFRADPSWRVAGIVQAVKTNQEVDISRLKAYRAKCIAQRIIDGDEESQMARLYDYRLELVRTHPGSTVIIKYNEEVFESMYVCLALLRAGFLSGCRKLVSLDGCFLKGLYGGQLLSAVGIDANDCIYPIAWAVVSKENKENWTWFLQILAQDLMINNSHQWAFMTDRQKGLIPAIAELFPMCEHRYCVRHIHTNFKKTFRGKALKDQLWSCARATYTSAFNRALEGLKQMNLGAFDCILEARTKGIITMNETMRTQLMKRIQKMRDAMQKVTTLHRPRIVKKLEKSKELSWFYSTTWKWQLSGIPCSHSVSAMYYNKEKPENYLDSCYLVSTFMETYSHILSPTHDRDSWPKSDQGPIIPPQAVNNRKGRKTRTRRKDLGETSGFNNGKVSKKGVKMRCGICGAVGHNKRFHGMQKGNKGSPALYPLVEGTAANKQPSHHQVEQTIPEQSDMNFSQSNDLRMSSQQTFSAITNPAKSSSTGPGNVPVGKSQVKYRDGKRPGNADKKRKVWVPPGAATLAGASDVYKKGL</sequence>
<feature type="region of interest" description="Disordered" evidence="1">
    <location>
        <begin position="385"/>
        <end position="431"/>
    </location>
</feature>
<evidence type="ECO:0000256" key="1">
    <source>
        <dbReference type="SAM" id="MobiDB-lite"/>
    </source>
</evidence>
<evidence type="ECO:0000313" key="4">
    <source>
        <dbReference type="RefSeq" id="XP_039135796.1"/>
    </source>
</evidence>
<keyword evidence="3" id="KW-1185">Reference proteome</keyword>
<dbReference type="PANTHER" id="PTHR31973:SF187">
    <property type="entry name" value="MUTATOR TRANSPOSASE MUDRA PROTEIN"/>
    <property type="match status" value="1"/>
</dbReference>
<dbReference type="Pfam" id="PF10551">
    <property type="entry name" value="MULE"/>
    <property type="match status" value="1"/>
</dbReference>
<feature type="domain" description="MULE transposase" evidence="2">
    <location>
        <begin position="139"/>
        <end position="234"/>
    </location>
</feature>